<comment type="caution">
    <text evidence="1">The sequence shown here is derived from an EMBL/GenBank/DDBJ whole genome shotgun (WGS) entry which is preliminary data.</text>
</comment>
<evidence type="ECO:0000313" key="2">
    <source>
        <dbReference type="Proteomes" id="UP001197247"/>
    </source>
</evidence>
<dbReference type="Proteomes" id="UP001197247">
    <property type="component" value="Unassembled WGS sequence"/>
</dbReference>
<name>A0ABS5TJS4_9ACTN</name>
<dbReference type="RefSeq" id="WP_214157651.1">
    <property type="nucleotide sequence ID" value="NZ_JAHBAY010000008.1"/>
</dbReference>
<reference evidence="1 2" key="1">
    <citation type="submission" date="2021-05" db="EMBL/GenBank/DDBJ databases">
        <title>Kineosporia and Streptomyces sp. nov. two new marine actinobacteria isolated from Coral.</title>
        <authorList>
            <person name="Buangrab K."/>
            <person name="Sutthacheep M."/>
            <person name="Yeemin T."/>
            <person name="Harunari E."/>
            <person name="Igarashi Y."/>
            <person name="Kanchanasin P."/>
            <person name="Tanasupawat S."/>
            <person name="Phongsopitanun W."/>
        </authorList>
    </citation>
    <scope>NUCLEOTIDE SEQUENCE [LARGE SCALE GENOMIC DNA]</scope>
    <source>
        <strain evidence="1 2">J2-2</strain>
    </source>
</reference>
<protein>
    <submittedName>
        <fullName evidence="1">Uncharacterized protein</fullName>
    </submittedName>
</protein>
<sequence length="135" mass="15139">MTSKTARCWVLRSTSATPADQMPTEYGPTHRHHTGQDTACAALRGLIDEDPVYFSTFEVIALDHVCVFVTCDECGTAIGREDEGVTFHYPDPGEAKQWATGWGWKTNGHRWVCGYCQEEHPMPESGPVSRKENHR</sequence>
<accession>A0ABS5TJS4</accession>
<proteinExistence type="predicted"/>
<keyword evidence="2" id="KW-1185">Reference proteome</keyword>
<gene>
    <name evidence="1" type="ORF">KIH74_20670</name>
</gene>
<evidence type="ECO:0000313" key="1">
    <source>
        <dbReference type="EMBL" id="MBT0771364.1"/>
    </source>
</evidence>
<organism evidence="1 2">
    <name type="scientific">Kineosporia corallincola</name>
    <dbReference type="NCBI Taxonomy" id="2835133"/>
    <lineage>
        <taxon>Bacteria</taxon>
        <taxon>Bacillati</taxon>
        <taxon>Actinomycetota</taxon>
        <taxon>Actinomycetes</taxon>
        <taxon>Kineosporiales</taxon>
        <taxon>Kineosporiaceae</taxon>
        <taxon>Kineosporia</taxon>
    </lineage>
</organism>
<dbReference type="EMBL" id="JAHBAY010000008">
    <property type="protein sequence ID" value="MBT0771364.1"/>
    <property type="molecule type" value="Genomic_DNA"/>
</dbReference>